<feature type="chain" id="PRO_5039166435" evidence="3">
    <location>
        <begin position="19"/>
        <end position="291"/>
    </location>
</feature>
<organism evidence="6 7">
    <name type="scientific">Streptomyces mobaraensis</name>
    <name type="common">Streptoverticillium mobaraense</name>
    <dbReference type="NCBI Taxonomy" id="35621"/>
    <lineage>
        <taxon>Bacteria</taxon>
        <taxon>Bacillati</taxon>
        <taxon>Actinomycetota</taxon>
        <taxon>Actinomycetes</taxon>
        <taxon>Kitasatosporales</taxon>
        <taxon>Streptomycetaceae</taxon>
        <taxon>Streptomyces</taxon>
    </lineage>
</organism>
<proteinExistence type="inferred from homology"/>
<dbReference type="InterPro" id="IPR013328">
    <property type="entry name" value="6PGD_dom2"/>
</dbReference>
<dbReference type="RefSeq" id="WP_004937742.1">
    <property type="nucleotide sequence ID" value="NZ_VOKX01000007.1"/>
</dbReference>
<dbReference type="InterPro" id="IPR051265">
    <property type="entry name" value="HIBADH-related_NP60_sf"/>
</dbReference>
<evidence type="ECO:0000256" key="3">
    <source>
        <dbReference type="SAM" id="SignalP"/>
    </source>
</evidence>
<feature type="domain" description="NADPH-dependent reductive aminase-like C-terminal" evidence="5">
    <location>
        <begin position="160"/>
        <end position="286"/>
    </location>
</feature>
<dbReference type="Pfam" id="PF03446">
    <property type="entry name" value="NAD_binding_2"/>
    <property type="match status" value="1"/>
</dbReference>
<evidence type="ECO:0000256" key="1">
    <source>
        <dbReference type="ARBA" id="ARBA00009080"/>
    </source>
</evidence>
<dbReference type="EMBL" id="VOKX01000007">
    <property type="protein sequence ID" value="KAB7851143.1"/>
    <property type="molecule type" value="Genomic_DNA"/>
</dbReference>
<dbReference type="InterPro" id="IPR048666">
    <property type="entry name" value="RedAm-like_C"/>
</dbReference>
<protein>
    <submittedName>
        <fullName evidence="6">NAD(P)-dependent oxidoreductase</fullName>
    </submittedName>
</protein>
<sequence length="291" mass="30009">MSTKVTVLGLGSMGTALAGAFLAAGHRTTVWNRTAGKAAALVEKGAAEAPDAAAAVAASPLVVVCLATYDTVHEVLDPLVGDLAGRTVVNLTSGAPEQAAEAARWAEEHGFRYLDGAIMTTPPGVGNPDFMFLYSGSPEALAEHRATLAALGDPVDLGTDVTLASLYDTALLGLMWSTLTGWAHGVALVGTDGEGKAAAFTAVAGRWMRAVEFFMNTYAPQADARSYPGDDATLDVHLAAIGHLAHASEARGVASGLPELFERLVKRGVDAGHGGDSWGRLVEFVRAEGRA</sequence>
<comment type="similarity">
    <text evidence="1">Belongs to the HIBADH-related family.</text>
</comment>
<dbReference type="OrthoDB" id="4029976at2"/>
<dbReference type="GO" id="GO:0050661">
    <property type="term" value="F:NADP binding"/>
    <property type="evidence" value="ECO:0007669"/>
    <property type="project" value="InterPro"/>
</dbReference>
<dbReference type="InterPro" id="IPR015815">
    <property type="entry name" value="HIBADH-related"/>
</dbReference>
<evidence type="ECO:0000313" key="7">
    <source>
        <dbReference type="Proteomes" id="UP000327000"/>
    </source>
</evidence>
<name>A0A5N5WEE1_STRMB</name>
<dbReference type="Proteomes" id="UP000327000">
    <property type="component" value="Unassembled WGS sequence"/>
</dbReference>
<comment type="caution">
    <text evidence="6">The sequence shown here is derived from an EMBL/GenBank/DDBJ whole genome shotgun (WGS) entry which is preliminary data.</text>
</comment>
<dbReference type="GO" id="GO:0016491">
    <property type="term" value="F:oxidoreductase activity"/>
    <property type="evidence" value="ECO:0007669"/>
    <property type="project" value="UniProtKB-KW"/>
</dbReference>
<gene>
    <name evidence="6" type="ORF">FRZ00_03170</name>
</gene>
<evidence type="ECO:0000259" key="4">
    <source>
        <dbReference type="Pfam" id="PF03446"/>
    </source>
</evidence>
<keyword evidence="2" id="KW-0560">Oxidoreductase</keyword>
<dbReference type="InterPro" id="IPR036291">
    <property type="entry name" value="NAD(P)-bd_dom_sf"/>
</dbReference>
<evidence type="ECO:0000256" key="2">
    <source>
        <dbReference type="ARBA" id="ARBA00023002"/>
    </source>
</evidence>
<feature type="signal peptide" evidence="3">
    <location>
        <begin position="1"/>
        <end position="18"/>
    </location>
</feature>
<evidence type="ECO:0000259" key="5">
    <source>
        <dbReference type="Pfam" id="PF21761"/>
    </source>
</evidence>
<evidence type="ECO:0000313" key="6">
    <source>
        <dbReference type="EMBL" id="KAB7851143.1"/>
    </source>
</evidence>
<accession>A0A5N5WEE1</accession>
<keyword evidence="7" id="KW-1185">Reference proteome</keyword>
<dbReference type="PIRSF" id="PIRSF000103">
    <property type="entry name" value="HIBADH"/>
    <property type="match status" value="1"/>
</dbReference>
<dbReference type="PANTHER" id="PTHR43580">
    <property type="entry name" value="OXIDOREDUCTASE GLYR1-RELATED"/>
    <property type="match status" value="1"/>
</dbReference>
<dbReference type="SUPFAM" id="SSF51735">
    <property type="entry name" value="NAD(P)-binding Rossmann-fold domains"/>
    <property type="match status" value="1"/>
</dbReference>
<keyword evidence="3" id="KW-0732">Signal</keyword>
<reference evidence="6 7" key="1">
    <citation type="journal article" date="2019" name="Microb. Cell Fact.">
        <title>Exploring novel herbicidin analogues by transcriptional regulator overexpression and MS/MS molecular networking.</title>
        <authorList>
            <person name="Shi Y."/>
            <person name="Gu R."/>
            <person name="Li Y."/>
            <person name="Wang X."/>
            <person name="Ren W."/>
            <person name="Li X."/>
            <person name="Wang L."/>
            <person name="Xie Y."/>
            <person name="Hong B."/>
        </authorList>
    </citation>
    <scope>NUCLEOTIDE SEQUENCE [LARGE SCALE GENOMIC DNA]</scope>
    <source>
        <strain evidence="6 7">US-43</strain>
    </source>
</reference>
<dbReference type="Gene3D" id="1.10.1040.10">
    <property type="entry name" value="N-(1-d-carboxylethyl)-l-norvaline Dehydrogenase, domain 2"/>
    <property type="match status" value="1"/>
</dbReference>
<dbReference type="InterPro" id="IPR006115">
    <property type="entry name" value="6PGDH_NADP-bd"/>
</dbReference>
<dbReference type="AlphaFoldDB" id="A0A5N5WEE1"/>
<dbReference type="Gene3D" id="3.40.50.720">
    <property type="entry name" value="NAD(P)-binding Rossmann-like Domain"/>
    <property type="match status" value="1"/>
</dbReference>
<dbReference type="Pfam" id="PF21761">
    <property type="entry name" value="RedAm-like_C"/>
    <property type="match status" value="1"/>
</dbReference>
<dbReference type="PANTHER" id="PTHR43580:SF2">
    <property type="entry name" value="CYTOKINE-LIKE NUCLEAR FACTOR N-PAC"/>
    <property type="match status" value="1"/>
</dbReference>
<feature type="domain" description="6-phosphogluconate dehydrogenase NADP-binding" evidence="4">
    <location>
        <begin position="4"/>
        <end position="154"/>
    </location>
</feature>